<organism evidence="2 3">
    <name type="scientific">Armillaria novae-zelandiae</name>
    <dbReference type="NCBI Taxonomy" id="153914"/>
    <lineage>
        <taxon>Eukaryota</taxon>
        <taxon>Fungi</taxon>
        <taxon>Dikarya</taxon>
        <taxon>Basidiomycota</taxon>
        <taxon>Agaricomycotina</taxon>
        <taxon>Agaricomycetes</taxon>
        <taxon>Agaricomycetidae</taxon>
        <taxon>Agaricales</taxon>
        <taxon>Marasmiineae</taxon>
        <taxon>Physalacriaceae</taxon>
        <taxon>Armillaria</taxon>
    </lineage>
</organism>
<protein>
    <submittedName>
        <fullName evidence="2">Kinase-like domain-containing protein</fullName>
    </submittedName>
</protein>
<dbReference type="InterPro" id="IPR051678">
    <property type="entry name" value="AGP_Transferase"/>
</dbReference>
<evidence type="ECO:0000313" key="3">
    <source>
        <dbReference type="Proteomes" id="UP001175227"/>
    </source>
</evidence>
<reference evidence="2" key="1">
    <citation type="submission" date="2023-06" db="EMBL/GenBank/DDBJ databases">
        <authorList>
            <consortium name="Lawrence Berkeley National Laboratory"/>
            <person name="Ahrendt S."/>
            <person name="Sahu N."/>
            <person name="Indic B."/>
            <person name="Wong-Bajracharya J."/>
            <person name="Merenyi Z."/>
            <person name="Ke H.-M."/>
            <person name="Monk M."/>
            <person name="Kocsube S."/>
            <person name="Drula E."/>
            <person name="Lipzen A."/>
            <person name="Balint B."/>
            <person name="Henrissat B."/>
            <person name="Andreopoulos B."/>
            <person name="Martin F.M."/>
            <person name="Harder C.B."/>
            <person name="Rigling D."/>
            <person name="Ford K.L."/>
            <person name="Foster G.D."/>
            <person name="Pangilinan J."/>
            <person name="Papanicolaou A."/>
            <person name="Barry K."/>
            <person name="LaButti K."/>
            <person name="Viragh M."/>
            <person name="Koriabine M."/>
            <person name="Yan M."/>
            <person name="Riley R."/>
            <person name="Champramary S."/>
            <person name="Plett K.L."/>
            <person name="Tsai I.J."/>
            <person name="Slot J."/>
            <person name="Sipos G."/>
            <person name="Plett J."/>
            <person name="Nagy L.G."/>
            <person name="Grigoriev I.V."/>
        </authorList>
    </citation>
    <scope>NUCLEOTIDE SEQUENCE</scope>
    <source>
        <strain evidence="2">ICMP 16352</strain>
    </source>
</reference>
<dbReference type="Proteomes" id="UP001175227">
    <property type="component" value="Unassembled WGS sequence"/>
</dbReference>
<dbReference type="PANTHER" id="PTHR21310">
    <property type="entry name" value="AMINOGLYCOSIDE PHOSPHOTRANSFERASE-RELATED-RELATED"/>
    <property type="match status" value="1"/>
</dbReference>
<keyword evidence="2" id="KW-0808">Transferase</keyword>
<proteinExistence type="predicted"/>
<dbReference type="EMBL" id="JAUEPR010000052">
    <property type="protein sequence ID" value="KAK0471288.1"/>
    <property type="molecule type" value="Genomic_DNA"/>
</dbReference>
<evidence type="ECO:0000313" key="2">
    <source>
        <dbReference type="EMBL" id="KAK0471288.1"/>
    </source>
</evidence>
<feature type="domain" description="Aminoglycoside phosphotransferase" evidence="1">
    <location>
        <begin position="71"/>
        <end position="281"/>
    </location>
</feature>
<gene>
    <name evidence="2" type="ORF">IW261DRAFT_1572164</name>
</gene>
<name>A0AA39NT03_9AGAR</name>
<comment type="caution">
    <text evidence="2">The sequence shown here is derived from an EMBL/GenBank/DDBJ whole genome shotgun (WGS) entry which is preliminary data.</text>
</comment>
<evidence type="ECO:0000259" key="1">
    <source>
        <dbReference type="Pfam" id="PF01636"/>
    </source>
</evidence>
<sequence length="363" mass="41723">MTSHINMEVLKSRIQGYLKDDTISLHSPCSETNHVTYRLDSSSHDDLLLRVGWAAVWDDENRQFKEVSDFKMRSEVATIRYVKEHTSIPVPDILAYDPDWDRKVGGEWMLMKYIDGVSPRGLTDNQWEALCTSVADIWSQLLRLRFKSIGSIYEQQNGSESHYFIGPMTYIPRSGSIASPEASTSGPFSSAREWLVAAAKGKLNPTRRIQSDFDYDQARKWQEAVIDVVKKSPLLNSDTLDHEQIVLAHMDYSLHNILVDREDPTRVLAVLDWEGARTVPMWAANPVFRWPYFLSDSTVAHLRQLMRDRISGQIRGWETATGDDGNDLRWLEWQAYLSSSDPSMYESGKPVLHKMSWRDARCF</sequence>
<dbReference type="InterPro" id="IPR011009">
    <property type="entry name" value="Kinase-like_dom_sf"/>
</dbReference>
<dbReference type="Pfam" id="PF01636">
    <property type="entry name" value="APH"/>
    <property type="match status" value="1"/>
</dbReference>
<dbReference type="GO" id="GO:0016301">
    <property type="term" value="F:kinase activity"/>
    <property type="evidence" value="ECO:0007669"/>
    <property type="project" value="UniProtKB-KW"/>
</dbReference>
<keyword evidence="3" id="KW-1185">Reference proteome</keyword>
<dbReference type="AlphaFoldDB" id="A0AA39NT03"/>
<dbReference type="PANTHER" id="PTHR21310:SF13">
    <property type="entry name" value="AMINOGLYCOSIDE PHOSPHOTRANSFERASE DOMAIN-CONTAINING PROTEIN"/>
    <property type="match status" value="1"/>
</dbReference>
<keyword evidence="2" id="KW-0418">Kinase</keyword>
<accession>A0AA39NT03</accession>
<dbReference type="InterPro" id="IPR002575">
    <property type="entry name" value="Aminoglycoside_PTrfase"/>
</dbReference>
<dbReference type="SUPFAM" id="SSF56112">
    <property type="entry name" value="Protein kinase-like (PK-like)"/>
    <property type="match status" value="1"/>
</dbReference>
<dbReference type="Gene3D" id="3.90.1200.10">
    <property type="match status" value="1"/>
</dbReference>